<feature type="transmembrane region" description="Helical" evidence="1">
    <location>
        <begin position="95"/>
        <end position="122"/>
    </location>
</feature>
<evidence type="ECO:0000313" key="2">
    <source>
        <dbReference type="EMBL" id="ESL02097.1"/>
    </source>
</evidence>
<dbReference type="EMBL" id="ACIL03000017">
    <property type="protein sequence ID" value="ESL02097.1"/>
    <property type="molecule type" value="Genomic_DNA"/>
</dbReference>
<evidence type="ECO:0000313" key="3">
    <source>
        <dbReference type="Proteomes" id="UP000018227"/>
    </source>
</evidence>
<dbReference type="RefSeq" id="WP_023355759.1">
    <property type="nucleotide sequence ID" value="NZ_KI535370.1"/>
</dbReference>
<dbReference type="AlphaFoldDB" id="V2Y213"/>
<dbReference type="STRING" id="592026.GCWU0000282_002916"/>
<feature type="transmembrane region" description="Helical" evidence="1">
    <location>
        <begin position="52"/>
        <end position="71"/>
    </location>
</feature>
<evidence type="ECO:0000256" key="1">
    <source>
        <dbReference type="SAM" id="Phobius"/>
    </source>
</evidence>
<feature type="transmembrane region" description="Helical" evidence="1">
    <location>
        <begin position="216"/>
        <end position="233"/>
    </location>
</feature>
<keyword evidence="1" id="KW-1133">Transmembrane helix</keyword>
<gene>
    <name evidence="2" type="ORF">GCWU0000282_002916</name>
</gene>
<feature type="transmembrane region" description="Helical" evidence="1">
    <location>
        <begin position="7"/>
        <end position="25"/>
    </location>
</feature>
<reference evidence="2 3" key="1">
    <citation type="submission" date="2013-06" db="EMBL/GenBank/DDBJ databases">
        <authorList>
            <person name="Weinstock G."/>
            <person name="Sodergren E."/>
            <person name="Clifton S."/>
            <person name="Fulton L."/>
            <person name="Fulton B."/>
            <person name="Courtney L."/>
            <person name="Fronick C."/>
            <person name="Harrison M."/>
            <person name="Strong C."/>
            <person name="Farmer C."/>
            <person name="Delahaunty K."/>
            <person name="Markovic C."/>
            <person name="Hall O."/>
            <person name="Minx P."/>
            <person name="Tomlinson C."/>
            <person name="Mitreva M."/>
            <person name="Nelson J."/>
            <person name="Hou S."/>
            <person name="Wollam A."/>
            <person name="Pepin K.H."/>
            <person name="Johnson M."/>
            <person name="Bhonagiri V."/>
            <person name="Nash W.E."/>
            <person name="Warren W."/>
            <person name="Chinwalla A."/>
            <person name="Mardis E.R."/>
            <person name="Wilson R.K."/>
        </authorList>
    </citation>
    <scope>NUCLEOTIDE SEQUENCE [LARGE SCALE GENOMIC DNA]</scope>
    <source>
        <strain evidence="2 3">ATCC 51271</strain>
    </source>
</reference>
<dbReference type="HOGENOM" id="CLU_1140960_0_0_9"/>
<proteinExistence type="predicted"/>
<name>V2Y213_9FIRM</name>
<accession>V2Y213</accession>
<keyword evidence="1" id="KW-0812">Transmembrane</keyword>
<organism evidence="2 3">
    <name type="scientific">Catonella morbi ATCC 51271</name>
    <dbReference type="NCBI Taxonomy" id="592026"/>
    <lineage>
        <taxon>Bacteria</taxon>
        <taxon>Bacillati</taxon>
        <taxon>Bacillota</taxon>
        <taxon>Clostridia</taxon>
        <taxon>Lachnospirales</taxon>
        <taxon>Lachnospiraceae</taxon>
        <taxon>Catonella</taxon>
    </lineage>
</organism>
<feature type="transmembrane region" description="Helical" evidence="1">
    <location>
        <begin position="179"/>
        <end position="204"/>
    </location>
</feature>
<comment type="caution">
    <text evidence="2">The sequence shown here is derived from an EMBL/GenBank/DDBJ whole genome shotgun (WGS) entry which is preliminary data.</text>
</comment>
<dbReference type="Proteomes" id="UP000018227">
    <property type="component" value="Unassembled WGS sequence"/>
</dbReference>
<keyword evidence="1" id="KW-0472">Membrane</keyword>
<keyword evidence="3" id="KW-1185">Reference proteome</keyword>
<protein>
    <submittedName>
        <fullName evidence="2">Uncharacterized protein</fullName>
    </submittedName>
</protein>
<feature type="transmembrane region" description="Helical" evidence="1">
    <location>
        <begin position="142"/>
        <end position="167"/>
    </location>
</feature>
<sequence>MLKRNLNLIIISMFLFCVLFLYYAASPYNGIYYYRALYTLADSYIYFLDPRVYGMLMLPFVIILFTNLIKYDDEVNCLIRLGSVKKLIGRRMKKGILFSAICTVFVMIVVTFISSLQTGTLINWGSESSIYLLKTEHSSNIGFIKVFIIAFATLLIRNIFVCLWIIFLDLRLHNSIITFIILIPVVVFEMFQRIIPLFCNFLTIDYRMWDSTGIKVGYLLYIIFTCIIYYVLMKQCIKKKEWI</sequence>